<organism evidence="2">
    <name type="scientific">mine drainage metagenome</name>
    <dbReference type="NCBI Taxonomy" id="410659"/>
    <lineage>
        <taxon>unclassified sequences</taxon>
        <taxon>metagenomes</taxon>
        <taxon>ecological metagenomes</taxon>
    </lineage>
</organism>
<feature type="region of interest" description="Disordered" evidence="1">
    <location>
        <begin position="43"/>
        <end position="63"/>
    </location>
</feature>
<dbReference type="PROSITE" id="PS51257">
    <property type="entry name" value="PROKAR_LIPOPROTEIN"/>
    <property type="match status" value="1"/>
</dbReference>
<evidence type="ECO:0000256" key="1">
    <source>
        <dbReference type="SAM" id="MobiDB-lite"/>
    </source>
</evidence>
<comment type="caution">
    <text evidence="2">The sequence shown here is derived from an EMBL/GenBank/DDBJ whole genome shotgun (WGS) entry which is preliminary data.</text>
</comment>
<protein>
    <submittedName>
        <fullName evidence="2">Uncharacterized protein</fullName>
    </submittedName>
</protein>
<dbReference type="EMBL" id="MLJW01000076">
    <property type="protein sequence ID" value="OIR02265.1"/>
    <property type="molecule type" value="Genomic_DNA"/>
</dbReference>
<proteinExistence type="predicted"/>
<feature type="compositionally biased region" description="Basic and acidic residues" evidence="1">
    <location>
        <begin position="49"/>
        <end position="63"/>
    </location>
</feature>
<dbReference type="AlphaFoldDB" id="A0A1J5S1J0"/>
<name>A0A1J5S1J0_9ZZZZ</name>
<sequence>MKIQKTISATLIMSAIIVMLSACQKEGPAEKAGKAVDNAVDKTGQQLEKAGDKIEDASKGDKK</sequence>
<accession>A0A1J5S1J0</accession>
<reference evidence="2" key="1">
    <citation type="submission" date="2016-10" db="EMBL/GenBank/DDBJ databases">
        <title>Sequence of Gallionella enrichment culture.</title>
        <authorList>
            <person name="Poehlein A."/>
            <person name="Muehling M."/>
            <person name="Daniel R."/>
        </authorList>
    </citation>
    <scope>NUCLEOTIDE SEQUENCE</scope>
</reference>
<evidence type="ECO:0000313" key="2">
    <source>
        <dbReference type="EMBL" id="OIR02265.1"/>
    </source>
</evidence>
<gene>
    <name evidence="2" type="ORF">GALL_156370</name>
</gene>